<dbReference type="OrthoDB" id="3691767at2"/>
<keyword evidence="1" id="KW-0808">Transferase</keyword>
<gene>
    <name evidence="1" type="ORF">EV186_1021081</name>
</gene>
<proteinExistence type="predicted"/>
<dbReference type="Proteomes" id="UP000295444">
    <property type="component" value="Unassembled WGS sequence"/>
</dbReference>
<name>A0A4R6SHU2_LABRH</name>
<dbReference type="SUPFAM" id="SSF52540">
    <property type="entry name" value="P-loop containing nucleoside triphosphate hydrolases"/>
    <property type="match status" value="1"/>
</dbReference>
<accession>A0A4R6SHU2</accession>
<comment type="caution">
    <text evidence="1">The sequence shown here is derived from an EMBL/GenBank/DDBJ whole genome shotgun (WGS) entry which is preliminary data.</text>
</comment>
<dbReference type="AlphaFoldDB" id="A0A4R6SHU2"/>
<dbReference type="EMBL" id="SNXZ01000002">
    <property type="protein sequence ID" value="TDQ01213.1"/>
    <property type="molecule type" value="Genomic_DNA"/>
</dbReference>
<sequence>MVEQPLLRDAPRPVALASVVLLGGPSGSGKSTLAASLPGPVIRLDDFYRDGDDPALPRDAAGAVDWESPLSWNRARALAAVVELATTGSVTVPRYEFAANAAVSTYSVSLDGATSFVAEGLFADQLVAGCREAGVLADALVLSPSATRTAVRRFARDVSEARKSVPTLVRRGLRLWREHAQVVRRCESAGMRRHRR</sequence>
<dbReference type="Gene3D" id="3.40.50.300">
    <property type="entry name" value="P-loop containing nucleotide triphosphate hydrolases"/>
    <property type="match status" value="1"/>
</dbReference>
<organism evidence="1 2">
    <name type="scientific">Labedaea rhizosphaerae</name>
    <dbReference type="NCBI Taxonomy" id="598644"/>
    <lineage>
        <taxon>Bacteria</taxon>
        <taxon>Bacillati</taxon>
        <taxon>Actinomycetota</taxon>
        <taxon>Actinomycetes</taxon>
        <taxon>Pseudonocardiales</taxon>
        <taxon>Pseudonocardiaceae</taxon>
        <taxon>Labedaea</taxon>
    </lineage>
</organism>
<evidence type="ECO:0000313" key="2">
    <source>
        <dbReference type="Proteomes" id="UP000295444"/>
    </source>
</evidence>
<dbReference type="RefSeq" id="WP_133849815.1">
    <property type="nucleotide sequence ID" value="NZ_SNXZ01000002.1"/>
</dbReference>
<dbReference type="InterPro" id="IPR027417">
    <property type="entry name" value="P-loop_NTPase"/>
</dbReference>
<evidence type="ECO:0000313" key="1">
    <source>
        <dbReference type="EMBL" id="TDQ01213.1"/>
    </source>
</evidence>
<dbReference type="GO" id="GO:0016301">
    <property type="term" value="F:kinase activity"/>
    <property type="evidence" value="ECO:0007669"/>
    <property type="project" value="UniProtKB-KW"/>
</dbReference>
<keyword evidence="2" id="KW-1185">Reference proteome</keyword>
<keyword evidence="1" id="KW-0418">Kinase</keyword>
<protein>
    <submittedName>
        <fullName evidence="1">Uridine kinase</fullName>
    </submittedName>
</protein>
<reference evidence="1 2" key="1">
    <citation type="submission" date="2019-03" db="EMBL/GenBank/DDBJ databases">
        <title>Genomic Encyclopedia of Type Strains, Phase IV (KMG-IV): sequencing the most valuable type-strain genomes for metagenomic binning, comparative biology and taxonomic classification.</title>
        <authorList>
            <person name="Goeker M."/>
        </authorList>
    </citation>
    <scope>NUCLEOTIDE SEQUENCE [LARGE SCALE GENOMIC DNA]</scope>
    <source>
        <strain evidence="1 2">DSM 45361</strain>
    </source>
</reference>